<dbReference type="PROSITE" id="PS00137">
    <property type="entry name" value="SUBTILASE_HIS"/>
    <property type="match status" value="1"/>
</dbReference>
<feature type="domain" description="DUF5714" evidence="2">
    <location>
        <begin position="116"/>
        <end position="291"/>
    </location>
</feature>
<gene>
    <name evidence="3" type="ORF">A2074_04505</name>
</gene>
<dbReference type="AlphaFoldDB" id="A0A1F2UGG4"/>
<organism evidence="3 4">
    <name type="scientific">Candidatus Aquicultor primus</name>
    <dbReference type="NCBI Taxonomy" id="1797195"/>
    <lineage>
        <taxon>Bacteria</taxon>
        <taxon>Bacillati</taxon>
        <taxon>Actinomycetota</taxon>
        <taxon>Candidatus Aquicultoria</taxon>
        <taxon>Candidatus Aquicultorales</taxon>
        <taxon>Candidatus Aquicultoraceae</taxon>
        <taxon>Candidatus Aquicultor</taxon>
    </lineage>
</organism>
<evidence type="ECO:0000259" key="2">
    <source>
        <dbReference type="Pfam" id="PF18978"/>
    </source>
</evidence>
<feature type="region of interest" description="Disordered" evidence="1">
    <location>
        <begin position="1"/>
        <end position="38"/>
    </location>
</feature>
<proteinExistence type="predicted"/>
<evidence type="ECO:0000313" key="4">
    <source>
        <dbReference type="Proteomes" id="UP000178086"/>
    </source>
</evidence>
<accession>A0A1F2UGG4</accession>
<sequence length="297" mass="32259">MEIGSGGDLSEAKNKKAEVASSASSKEQRTMTAQGSTIDDKHSDLELLNAAEASSASRVFPEKGCALCAENLEYLDEDVILSCYFCGEEHRASVWCPEGHYVCRTCQHMPLSSFLEEIIHSSRSRNPFDIAEFLMSHPTLEKHSCDHAWIFTAALLVAVKNEGSISLSEEDILAALESTKEQSNPKFVHGTGVCGMAAAVGVAFQTVLSAVRRKAEQNDGTTMRVVAQAIEHLADDTSRCRCCKRVVLITLDLIVSLMRARFNVNLEGASDAYICRTFGSVGYCEPDSCQFSGVLSG</sequence>
<dbReference type="InterPro" id="IPR022398">
    <property type="entry name" value="Peptidase_S8_His-AS"/>
</dbReference>
<dbReference type="EMBL" id="MELI01000104">
    <property type="protein sequence ID" value="OFW32122.1"/>
    <property type="molecule type" value="Genomic_DNA"/>
</dbReference>
<dbReference type="InterPro" id="IPR043768">
    <property type="entry name" value="DUF5714"/>
</dbReference>
<dbReference type="Pfam" id="PF18978">
    <property type="entry name" value="DUF5714"/>
    <property type="match status" value="1"/>
</dbReference>
<protein>
    <recommendedName>
        <fullName evidence="2">DUF5714 domain-containing protein</fullName>
    </recommendedName>
</protein>
<dbReference type="Proteomes" id="UP000178086">
    <property type="component" value="Unassembled WGS sequence"/>
</dbReference>
<comment type="caution">
    <text evidence="3">The sequence shown here is derived from an EMBL/GenBank/DDBJ whole genome shotgun (WGS) entry which is preliminary data.</text>
</comment>
<evidence type="ECO:0000256" key="1">
    <source>
        <dbReference type="SAM" id="MobiDB-lite"/>
    </source>
</evidence>
<reference evidence="3 4" key="1">
    <citation type="journal article" date="2016" name="Nat. Commun.">
        <title>Thousands of microbial genomes shed light on interconnected biogeochemical processes in an aquifer system.</title>
        <authorList>
            <person name="Anantharaman K."/>
            <person name="Brown C.T."/>
            <person name="Hug L.A."/>
            <person name="Sharon I."/>
            <person name="Castelle C.J."/>
            <person name="Probst A.J."/>
            <person name="Thomas B.C."/>
            <person name="Singh A."/>
            <person name="Wilkins M.J."/>
            <person name="Karaoz U."/>
            <person name="Brodie E.L."/>
            <person name="Williams K.H."/>
            <person name="Hubbard S.S."/>
            <person name="Banfield J.F."/>
        </authorList>
    </citation>
    <scope>NUCLEOTIDE SEQUENCE [LARGE SCALE GENOMIC DNA]</scope>
</reference>
<name>A0A1F2UGG4_9ACTN</name>
<evidence type="ECO:0000313" key="3">
    <source>
        <dbReference type="EMBL" id="OFW32122.1"/>
    </source>
</evidence>